<dbReference type="OrthoDB" id="9899560at2759"/>
<reference evidence="11 12" key="1">
    <citation type="submission" date="2019-09" db="EMBL/GenBank/DDBJ databases">
        <title>Bird 10,000 Genomes (B10K) Project - Family phase.</title>
        <authorList>
            <person name="Zhang G."/>
        </authorList>
    </citation>
    <scope>NUCLEOTIDE SEQUENCE [LARGE SCALE GENOMIC DNA]</scope>
    <source>
        <strain evidence="11">B10K-DU-001-18</strain>
        <tissue evidence="11">Muscle</tissue>
    </source>
</reference>
<comment type="subcellular location">
    <subcellularLocation>
        <location evidence="1">Membrane</location>
        <topology evidence="1">Single-pass type I membrane protein</topology>
    </subcellularLocation>
</comment>
<feature type="non-terminal residue" evidence="11">
    <location>
        <position position="1"/>
    </location>
</feature>
<dbReference type="GO" id="GO:0016020">
    <property type="term" value="C:membrane"/>
    <property type="evidence" value="ECO:0007669"/>
    <property type="project" value="UniProtKB-SubCell"/>
</dbReference>
<dbReference type="Gene3D" id="2.60.40.10">
    <property type="entry name" value="Immunoglobulins"/>
    <property type="match status" value="1"/>
</dbReference>
<feature type="signal peptide" evidence="9">
    <location>
        <begin position="1"/>
        <end position="20"/>
    </location>
</feature>
<dbReference type="InterPro" id="IPR039311">
    <property type="entry name" value="FAM187A/B"/>
</dbReference>
<evidence type="ECO:0000256" key="2">
    <source>
        <dbReference type="ARBA" id="ARBA00008727"/>
    </source>
</evidence>
<gene>
    <name evidence="11" type="primary">Fam187a</name>
    <name evidence="11" type="ORF">REGSAT_R02798</name>
</gene>
<name>A0A7K4Y2T6_REGSA</name>
<evidence type="ECO:0000256" key="8">
    <source>
        <dbReference type="SAM" id="Phobius"/>
    </source>
</evidence>
<dbReference type="EMBL" id="VWZN01022050">
    <property type="protein sequence ID" value="NWR53339.1"/>
    <property type="molecule type" value="Genomic_DNA"/>
</dbReference>
<dbReference type="InterPro" id="IPR013106">
    <property type="entry name" value="Ig_V-set"/>
</dbReference>
<feature type="transmembrane region" description="Helical" evidence="8">
    <location>
        <begin position="379"/>
        <end position="401"/>
    </location>
</feature>
<evidence type="ECO:0000313" key="12">
    <source>
        <dbReference type="Proteomes" id="UP000529728"/>
    </source>
</evidence>
<comment type="caution">
    <text evidence="11">The sequence shown here is derived from an EMBL/GenBank/DDBJ whole genome shotgun (WGS) entry which is preliminary data.</text>
</comment>
<keyword evidence="4 9" id="KW-0732">Signal</keyword>
<protein>
    <submittedName>
        <fullName evidence="11">F187A protein</fullName>
    </submittedName>
</protein>
<keyword evidence="6 8" id="KW-0472">Membrane</keyword>
<dbReference type="InterPro" id="IPR036179">
    <property type="entry name" value="Ig-like_dom_sf"/>
</dbReference>
<dbReference type="AlphaFoldDB" id="A0A7K4Y2T6"/>
<dbReference type="PANTHER" id="PTHR32178:SF7">
    <property type="entry name" value="IG-LIKE V-TYPE DOMAIN-CONTAINING PROTEIN FAM187A"/>
    <property type="match status" value="1"/>
</dbReference>
<evidence type="ECO:0000256" key="4">
    <source>
        <dbReference type="ARBA" id="ARBA00022729"/>
    </source>
</evidence>
<accession>A0A7K4Y2T6</accession>
<feature type="chain" id="PRO_5029466131" evidence="9">
    <location>
        <begin position="21"/>
        <end position="414"/>
    </location>
</feature>
<evidence type="ECO:0000256" key="1">
    <source>
        <dbReference type="ARBA" id="ARBA00004479"/>
    </source>
</evidence>
<keyword evidence="3 8" id="KW-0812">Transmembrane</keyword>
<dbReference type="SMART" id="SM00409">
    <property type="entry name" value="IG"/>
    <property type="match status" value="2"/>
</dbReference>
<keyword evidence="7" id="KW-0325">Glycoprotein</keyword>
<feature type="non-terminal residue" evidence="11">
    <location>
        <position position="414"/>
    </location>
</feature>
<organism evidence="11 12">
    <name type="scientific">Regulus satrapa</name>
    <name type="common">Golden-crowned kinglet</name>
    <dbReference type="NCBI Taxonomy" id="13245"/>
    <lineage>
        <taxon>Eukaryota</taxon>
        <taxon>Metazoa</taxon>
        <taxon>Chordata</taxon>
        <taxon>Craniata</taxon>
        <taxon>Vertebrata</taxon>
        <taxon>Euteleostomi</taxon>
        <taxon>Archelosauria</taxon>
        <taxon>Archosauria</taxon>
        <taxon>Dinosauria</taxon>
        <taxon>Saurischia</taxon>
        <taxon>Theropoda</taxon>
        <taxon>Coelurosauria</taxon>
        <taxon>Aves</taxon>
        <taxon>Neognathae</taxon>
        <taxon>Neoaves</taxon>
        <taxon>Telluraves</taxon>
        <taxon>Australaves</taxon>
        <taxon>Passeriformes</taxon>
        <taxon>Regulidae</taxon>
        <taxon>Regulus</taxon>
    </lineage>
</organism>
<evidence type="ECO:0000256" key="3">
    <source>
        <dbReference type="ARBA" id="ARBA00022692"/>
    </source>
</evidence>
<dbReference type="Pfam" id="PF07686">
    <property type="entry name" value="V-set"/>
    <property type="match status" value="1"/>
</dbReference>
<evidence type="ECO:0000256" key="5">
    <source>
        <dbReference type="ARBA" id="ARBA00022989"/>
    </source>
</evidence>
<dbReference type="Proteomes" id="UP000529728">
    <property type="component" value="Unassembled WGS sequence"/>
</dbReference>
<comment type="similarity">
    <text evidence="2">Belongs to the FAM187 family.</text>
</comment>
<evidence type="ECO:0000256" key="7">
    <source>
        <dbReference type="ARBA" id="ARBA00023180"/>
    </source>
</evidence>
<dbReference type="PROSITE" id="PS50835">
    <property type="entry name" value="IG_LIKE"/>
    <property type="match status" value="1"/>
</dbReference>
<dbReference type="PANTHER" id="PTHR32178">
    <property type="entry name" value="FAM187"/>
    <property type="match status" value="1"/>
</dbReference>
<dbReference type="InterPro" id="IPR013783">
    <property type="entry name" value="Ig-like_fold"/>
</dbReference>
<dbReference type="SUPFAM" id="SSF48726">
    <property type="entry name" value="Immunoglobulin"/>
    <property type="match status" value="2"/>
</dbReference>
<dbReference type="InterPro" id="IPR007110">
    <property type="entry name" value="Ig-like_dom"/>
</dbReference>
<evidence type="ECO:0000259" key="10">
    <source>
        <dbReference type="PROSITE" id="PS50835"/>
    </source>
</evidence>
<evidence type="ECO:0000256" key="9">
    <source>
        <dbReference type="SAM" id="SignalP"/>
    </source>
</evidence>
<evidence type="ECO:0000256" key="6">
    <source>
        <dbReference type="ARBA" id="ARBA00023136"/>
    </source>
</evidence>
<sequence>MGMRLLGATILLSLVDALQAFAIEKKGDVFKKMACPAFLMFENVAYLADMTFELPCKCKPEEVSSVVWYFQKNLHSHETTVLTDFNGTVIVDSSHIRAGSDLLQRFSIRMFSLIVFRAQVSDSGHYLCGTKEGLFFYGYDVDVQPTGQITVAFLDSDQHVQEDYTGKEFTLFTTFWDWTRCDRCGVRGEQRRIGLCYVQSAQLKPRYHTALPNVTSCGSRAVPARFRRLIHLRSPEVAIRSCLAPCPEKEVPEEGVQSISNIIYKRGKKPELPRVPIQYHSQPPKSDLVITCPGARPEHAVAWDKGSVRLYRSRYLVGVRKHMRLFIDHGNHLHLQRLRRRDKAIYFCWRQGELVAGFQLTVTFQPRRQRNPTDPESLFVMRGVGISFAVITVIFFLIHMFHCRCQVFRKPGKL</sequence>
<proteinExistence type="inferred from homology"/>
<keyword evidence="12" id="KW-1185">Reference proteome</keyword>
<feature type="domain" description="Ig-like" evidence="10">
    <location>
        <begin position="270"/>
        <end position="348"/>
    </location>
</feature>
<evidence type="ECO:0000313" key="11">
    <source>
        <dbReference type="EMBL" id="NWR53339.1"/>
    </source>
</evidence>
<dbReference type="InterPro" id="IPR003599">
    <property type="entry name" value="Ig_sub"/>
</dbReference>
<keyword evidence="5 8" id="KW-1133">Transmembrane helix</keyword>